<accession>L8X4M6</accession>
<sequence length="92" mass="10209">MDDLWVCFMARIVVRSPFQALTSGTGSSWRYGSSTLDGRRCRFIEAHAVTHLWSPSLSSAGYVWAGLATRKPACSIYLMFYTSFCFGPGLSL</sequence>
<comment type="caution">
    <text evidence="1">The sequence shown here is derived from an EMBL/GenBank/DDBJ whole genome shotgun (WGS) entry which is preliminary data.</text>
</comment>
<gene>
    <name evidence="1" type="ORF">AG1IA_01908</name>
</gene>
<evidence type="ECO:0000313" key="2">
    <source>
        <dbReference type="Proteomes" id="UP000011668"/>
    </source>
</evidence>
<dbReference type="AlphaFoldDB" id="L8X4M6"/>
<dbReference type="HOGENOM" id="CLU_2414807_0_0_1"/>
<reference evidence="1 2" key="1">
    <citation type="journal article" date="2013" name="Nat. Commun.">
        <title>The evolution and pathogenic mechanisms of the rice sheath blight pathogen.</title>
        <authorList>
            <person name="Zheng A."/>
            <person name="Lin R."/>
            <person name="Xu L."/>
            <person name="Qin P."/>
            <person name="Tang C."/>
            <person name="Ai P."/>
            <person name="Zhang D."/>
            <person name="Liu Y."/>
            <person name="Sun Z."/>
            <person name="Feng H."/>
            <person name="Wang Y."/>
            <person name="Chen Y."/>
            <person name="Liang X."/>
            <person name="Fu R."/>
            <person name="Li Q."/>
            <person name="Zhang J."/>
            <person name="Yu X."/>
            <person name="Xie Z."/>
            <person name="Ding L."/>
            <person name="Guan P."/>
            <person name="Tang J."/>
            <person name="Liang Y."/>
            <person name="Wang S."/>
            <person name="Deng Q."/>
            <person name="Li S."/>
            <person name="Zhu J."/>
            <person name="Wang L."/>
            <person name="Liu H."/>
            <person name="Li P."/>
        </authorList>
    </citation>
    <scope>NUCLEOTIDE SEQUENCE [LARGE SCALE GENOMIC DNA]</scope>
    <source>
        <strain evidence="2">AG-1 IA</strain>
    </source>
</reference>
<name>L8X4M6_THACA</name>
<dbReference type="Proteomes" id="UP000011668">
    <property type="component" value="Unassembled WGS sequence"/>
</dbReference>
<evidence type="ECO:0000313" key="1">
    <source>
        <dbReference type="EMBL" id="ELU44062.1"/>
    </source>
</evidence>
<keyword evidence="2" id="KW-1185">Reference proteome</keyword>
<proteinExistence type="predicted"/>
<protein>
    <submittedName>
        <fullName evidence="1">Uncharacterized protein</fullName>
    </submittedName>
</protein>
<dbReference type="EMBL" id="AFRT01000438">
    <property type="protein sequence ID" value="ELU44062.1"/>
    <property type="molecule type" value="Genomic_DNA"/>
</dbReference>
<organism evidence="1 2">
    <name type="scientific">Thanatephorus cucumeris (strain AG1-IA)</name>
    <name type="common">Rice sheath blight fungus</name>
    <name type="synonym">Rhizoctonia solani</name>
    <dbReference type="NCBI Taxonomy" id="983506"/>
    <lineage>
        <taxon>Eukaryota</taxon>
        <taxon>Fungi</taxon>
        <taxon>Dikarya</taxon>
        <taxon>Basidiomycota</taxon>
        <taxon>Agaricomycotina</taxon>
        <taxon>Agaricomycetes</taxon>
        <taxon>Cantharellales</taxon>
        <taxon>Ceratobasidiaceae</taxon>
        <taxon>Rhizoctonia</taxon>
        <taxon>Rhizoctonia solani AG-1</taxon>
    </lineage>
</organism>